<evidence type="ECO:0000256" key="3">
    <source>
        <dbReference type="ARBA" id="ARBA00022729"/>
    </source>
</evidence>
<keyword evidence="3" id="KW-0732">Signal</keyword>
<dbReference type="PROSITE" id="PS51257">
    <property type="entry name" value="PROKAR_LIPOPROTEIN"/>
    <property type="match status" value="1"/>
</dbReference>
<dbReference type="EMBL" id="FNBN01000012">
    <property type="protein sequence ID" value="SDH45399.1"/>
    <property type="molecule type" value="Genomic_DNA"/>
</dbReference>
<gene>
    <name evidence="7" type="ORF">SAMN04488121_112160</name>
</gene>
<evidence type="ECO:0000256" key="4">
    <source>
        <dbReference type="ARBA" id="ARBA00023136"/>
    </source>
</evidence>
<dbReference type="InterPro" id="IPR011990">
    <property type="entry name" value="TPR-like_helical_dom_sf"/>
</dbReference>
<dbReference type="GO" id="GO:0009279">
    <property type="term" value="C:cell outer membrane"/>
    <property type="evidence" value="ECO:0007669"/>
    <property type="project" value="UniProtKB-SubCell"/>
</dbReference>
<name>A0A1G8CJ49_CHIFI</name>
<protein>
    <submittedName>
        <fullName evidence="7">SusD family protein</fullName>
    </submittedName>
</protein>
<evidence type="ECO:0000256" key="5">
    <source>
        <dbReference type="ARBA" id="ARBA00023237"/>
    </source>
</evidence>
<organism evidence="7 8">
    <name type="scientific">Chitinophaga filiformis</name>
    <name type="common">Myxococcus filiformis</name>
    <name type="synonym">Flexibacter filiformis</name>
    <dbReference type="NCBI Taxonomy" id="104663"/>
    <lineage>
        <taxon>Bacteria</taxon>
        <taxon>Pseudomonadati</taxon>
        <taxon>Bacteroidota</taxon>
        <taxon>Chitinophagia</taxon>
        <taxon>Chitinophagales</taxon>
        <taxon>Chitinophagaceae</taxon>
        <taxon>Chitinophaga</taxon>
    </lineage>
</organism>
<evidence type="ECO:0000313" key="8">
    <source>
        <dbReference type="Proteomes" id="UP000199045"/>
    </source>
</evidence>
<dbReference type="SUPFAM" id="SSF48452">
    <property type="entry name" value="TPR-like"/>
    <property type="match status" value="1"/>
</dbReference>
<accession>A0A1G8CJ49</accession>
<keyword evidence="5" id="KW-0998">Cell outer membrane</keyword>
<evidence type="ECO:0000259" key="6">
    <source>
        <dbReference type="Pfam" id="PF07980"/>
    </source>
</evidence>
<evidence type="ECO:0000256" key="2">
    <source>
        <dbReference type="ARBA" id="ARBA00006275"/>
    </source>
</evidence>
<sequence length="567" mass="61132">MFIKKEKIMIRNKYVSGLLGIVFLCSIIACKKELNVGNPNLPTVDENVNNESGIIALAIGAVYVNGFQKGDVWLGDSYFSLPYGYSELLADVVGAQASNQLVSTISIPEYFILDNNSRVNTNISNVSQLRANNTRAQTGSGYNPLYYQWLNMYALNGACNKVLSIVDKITFSGDATTKSNTIKAWCYWWKAYAYASVGSMYYSGLIVDQDGAGSNSYVVKDSVIAASNKYLHMAAGLLSSGISSSGDYAAVLGQLIPAFCQVGKGGVLTTDMWLRNINTMLARNILVNKLAPFVNGNPDAVISKASTEMMTTADWNEVLNLATNGIRENDYVFTGRSAPANGFFTADGGTVAALTTGVNTAITFRLSERFVQNLKAGDKRLANNFNTATKYLDDLSFGTRYSIIDGGAGTSGVYVYGSKSTGNYELFIGPSYEENALMLAEANIRLGNTDAGLAYVDAVRTYMGAGVAAVAGTGLTKAGALKELVMERRAALVFRGLSFYDNRRWGWTYDISNGGGSYGNTFLTSASVVNTNVTINYNFMDYWDVPADEADLNPPGEGSAPIKNPNF</sequence>
<evidence type="ECO:0000313" key="7">
    <source>
        <dbReference type="EMBL" id="SDH45399.1"/>
    </source>
</evidence>
<dbReference type="STRING" id="104663.SAMN04488121_112160"/>
<dbReference type="AlphaFoldDB" id="A0A1G8CJ49"/>
<dbReference type="Gene3D" id="1.25.40.390">
    <property type="match status" value="2"/>
</dbReference>
<dbReference type="InterPro" id="IPR012944">
    <property type="entry name" value="SusD_RagB_dom"/>
</dbReference>
<dbReference type="OrthoDB" id="1183184at2"/>
<dbReference type="Proteomes" id="UP000199045">
    <property type="component" value="Unassembled WGS sequence"/>
</dbReference>
<keyword evidence="4" id="KW-0472">Membrane</keyword>
<comment type="similarity">
    <text evidence="2">Belongs to the SusD family.</text>
</comment>
<evidence type="ECO:0000256" key="1">
    <source>
        <dbReference type="ARBA" id="ARBA00004442"/>
    </source>
</evidence>
<comment type="subcellular location">
    <subcellularLocation>
        <location evidence="1">Cell outer membrane</location>
    </subcellularLocation>
</comment>
<reference evidence="7 8" key="1">
    <citation type="submission" date="2016-10" db="EMBL/GenBank/DDBJ databases">
        <authorList>
            <person name="de Groot N.N."/>
        </authorList>
    </citation>
    <scope>NUCLEOTIDE SEQUENCE [LARGE SCALE GENOMIC DNA]</scope>
    <source>
        <strain evidence="7 8">DSM 527</strain>
    </source>
</reference>
<feature type="domain" description="RagB/SusD" evidence="6">
    <location>
        <begin position="437"/>
        <end position="554"/>
    </location>
</feature>
<proteinExistence type="inferred from homology"/>
<dbReference type="Pfam" id="PF07980">
    <property type="entry name" value="SusD_RagB"/>
    <property type="match status" value="1"/>
</dbReference>